<keyword evidence="6" id="KW-0106">Calcium</keyword>
<dbReference type="GO" id="GO:0006672">
    <property type="term" value="P:ceramide metabolic process"/>
    <property type="evidence" value="ECO:0007669"/>
    <property type="project" value="InterPro"/>
</dbReference>
<keyword evidence="4 8" id="KW-1133">Transmembrane helix</keyword>
<evidence type="ECO:0000256" key="2">
    <source>
        <dbReference type="ARBA" id="ARBA00022692"/>
    </source>
</evidence>
<proteinExistence type="predicted"/>
<keyword evidence="7" id="KW-0862">Zinc</keyword>
<comment type="caution">
    <text evidence="9">The sequence shown here is derived from an EMBL/GenBank/DDBJ whole genome shotgun (WGS) entry which is preliminary data.</text>
</comment>
<dbReference type="EMBL" id="JAMQGP010000003">
    <property type="protein sequence ID" value="MCM2679870.1"/>
    <property type="molecule type" value="Genomic_DNA"/>
</dbReference>
<keyword evidence="6" id="KW-0479">Metal-binding</keyword>
<keyword evidence="2 8" id="KW-0812">Transmembrane</keyword>
<evidence type="ECO:0000256" key="6">
    <source>
        <dbReference type="PIRSR" id="PIRSR608901-1"/>
    </source>
</evidence>
<keyword evidence="5 8" id="KW-0472">Membrane</keyword>
<dbReference type="RefSeq" id="WP_251261283.1">
    <property type="nucleotide sequence ID" value="NZ_JAMQGP010000003.1"/>
</dbReference>
<protein>
    <submittedName>
        <fullName evidence="9">Ceramidase</fullName>
    </submittedName>
</protein>
<dbReference type="Proteomes" id="UP001165393">
    <property type="component" value="Unassembled WGS sequence"/>
</dbReference>
<evidence type="ECO:0000313" key="9">
    <source>
        <dbReference type="EMBL" id="MCM2679870.1"/>
    </source>
</evidence>
<reference evidence="9 10" key="1">
    <citation type="journal article" date="2013" name="Antonie Van Leeuwenhoek">
        <title>Echinimonas agarilytica gen. nov., sp. nov., a new gammaproteobacterium isolated from the sea urchin Strongylocentrotus intermedius.</title>
        <authorList>
            <person name="Nedashkovskaya O.I."/>
            <person name="Stenkova A.M."/>
            <person name="Zhukova N.V."/>
            <person name="Van Trappen S."/>
            <person name="Lee J.S."/>
            <person name="Kim S.B."/>
        </authorList>
    </citation>
    <scope>NUCLEOTIDE SEQUENCE [LARGE SCALE GENOMIC DNA]</scope>
    <source>
        <strain evidence="9 10">KMM 6351</strain>
    </source>
</reference>
<dbReference type="Pfam" id="PF05875">
    <property type="entry name" value="Ceramidase"/>
    <property type="match status" value="1"/>
</dbReference>
<dbReference type="GO" id="GO:0016020">
    <property type="term" value="C:membrane"/>
    <property type="evidence" value="ECO:0007669"/>
    <property type="project" value="UniProtKB-SubCell"/>
</dbReference>
<keyword evidence="3" id="KW-0378">Hydrolase</keyword>
<evidence type="ECO:0000256" key="1">
    <source>
        <dbReference type="ARBA" id="ARBA00004141"/>
    </source>
</evidence>
<feature type="transmembrane region" description="Helical" evidence="8">
    <location>
        <begin position="47"/>
        <end position="68"/>
    </location>
</feature>
<organism evidence="9 10">
    <name type="scientific">Echinimonas agarilytica</name>
    <dbReference type="NCBI Taxonomy" id="1215918"/>
    <lineage>
        <taxon>Bacteria</taxon>
        <taxon>Pseudomonadati</taxon>
        <taxon>Pseudomonadota</taxon>
        <taxon>Gammaproteobacteria</taxon>
        <taxon>Alteromonadales</taxon>
        <taxon>Echinimonadaceae</taxon>
        <taxon>Echinimonas</taxon>
    </lineage>
</organism>
<sequence>MLTQLNNYCERLDFSFWSEPANALTNIGFILVGMLALSLLNRGDTKPLSLTILAMFMVIIGIGSFLFHTFATRWAMLADIIPIYIFQIIFLFAYPRQVLKLSWVQTSLCFVLYIAVVLGSKYLPFSLNGSEMYLPTIAALVVFSMAHKRRYQTYDRALMLGSVIFAASLLFRTIDQAICSTIPLGTHFLWHSLNSLVLFLCWFSIYRYHALLETKRDAG</sequence>
<keyword evidence="10" id="KW-1185">Reference proteome</keyword>
<feature type="transmembrane region" description="Helical" evidence="8">
    <location>
        <begin position="20"/>
        <end position="40"/>
    </location>
</feature>
<evidence type="ECO:0000256" key="4">
    <source>
        <dbReference type="ARBA" id="ARBA00022989"/>
    </source>
</evidence>
<feature type="binding site" evidence="7">
    <location>
        <position position="191"/>
    </location>
    <ligand>
        <name>Zn(2+)</name>
        <dbReference type="ChEBI" id="CHEBI:29105"/>
        <note>catalytic</note>
    </ligand>
</feature>
<dbReference type="AlphaFoldDB" id="A0AA42B7E6"/>
<feature type="transmembrane region" description="Helical" evidence="8">
    <location>
        <begin position="101"/>
        <end position="119"/>
    </location>
</feature>
<evidence type="ECO:0000256" key="5">
    <source>
        <dbReference type="ARBA" id="ARBA00023136"/>
    </source>
</evidence>
<feature type="transmembrane region" description="Helical" evidence="8">
    <location>
        <begin position="74"/>
        <end position="94"/>
    </location>
</feature>
<evidence type="ECO:0000313" key="10">
    <source>
        <dbReference type="Proteomes" id="UP001165393"/>
    </source>
</evidence>
<feature type="binding site" evidence="6">
    <location>
        <position position="19"/>
    </location>
    <ligand>
        <name>Ca(2+)</name>
        <dbReference type="ChEBI" id="CHEBI:29108"/>
    </ligand>
</feature>
<dbReference type="GO" id="GO:0016811">
    <property type="term" value="F:hydrolase activity, acting on carbon-nitrogen (but not peptide) bonds, in linear amides"/>
    <property type="evidence" value="ECO:0007669"/>
    <property type="project" value="InterPro"/>
</dbReference>
<accession>A0AA42B7E6</accession>
<feature type="binding site" evidence="7">
    <location>
        <position position="187"/>
    </location>
    <ligand>
        <name>Zn(2+)</name>
        <dbReference type="ChEBI" id="CHEBI:29105"/>
        <note>catalytic</note>
    </ligand>
</feature>
<feature type="transmembrane region" description="Helical" evidence="8">
    <location>
        <begin position="157"/>
        <end position="174"/>
    </location>
</feature>
<evidence type="ECO:0000256" key="8">
    <source>
        <dbReference type="SAM" id="Phobius"/>
    </source>
</evidence>
<comment type="cofactor">
    <cofactor evidence="7">
        <name>Zn(2+)</name>
        <dbReference type="ChEBI" id="CHEBI:29105"/>
    </cofactor>
</comment>
<evidence type="ECO:0000256" key="3">
    <source>
        <dbReference type="ARBA" id="ARBA00022801"/>
    </source>
</evidence>
<feature type="binding site" evidence="7">
    <location>
        <position position="68"/>
    </location>
    <ligand>
        <name>Zn(2+)</name>
        <dbReference type="ChEBI" id="CHEBI:29105"/>
        <note>catalytic</note>
    </ligand>
</feature>
<dbReference type="InterPro" id="IPR008901">
    <property type="entry name" value="ACER"/>
</dbReference>
<feature type="transmembrane region" description="Helical" evidence="8">
    <location>
        <begin position="125"/>
        <end position="145"/>
    </location>
</feature>
<feature type="transmembrane region" description="Helical" evidence="8">
    <location>
        <begin position="186"/>
        <end position="206"/>
    </location>
</feature>
<dbReference type="GO" id="GO:0046872">
    <property type="term" value="F:metal ion binding"/>
    <property type="evidence" value="ECO:0007669"/>
    <property type="project" value="UniProtKB-KW"/>
</dbReference>
<comment type="subcellular location">
    <subcellularLocation>
        <location evidence="1">Membrane</location>
        <topology evidence="1">Multi-pass membrane protein</topology>
    </subcellularLocation>
</comment>
<gene>
    <name evidence="9" type="ORF">NAF29_09355</name>
</gene>
<name>A0AA42B7E6_9GAMM</name>
<evidence type="ECO:0000256" key="7">
    <source>
        <dbReference type="PIRSR" id="PIRSR608901-2"/>
    </source>
</evidence>